<sequence>MSMSRSTRLATVAALAAVSIGSGVLVVPATAAPVAAVAADAPAATPKPGSTRAASPILVTGQAGWGFKTSWYRYISGGGGTVTAEGGATKSTDGVISYPVAHGAVDPAGRDANLRFEGSVTYALPEHNINKLTLSKPWLKLVDGKGTLYVTVDSDLEGTVTPPKEVALATVTAPAGALSGSQLDWKKITTAITPEGAKVFAFEGREMYPAGTALDGLTVSGTTTVPTLTVSQVSGLGAETQVTVTGSGYHPGRGVYVAQTVKLPGDAVPSTFGNAAWVRQVAADGTFTTTLKVTETFVSNGETVDCRTATACFLATFNSHGGDWMPSRAQDVAVPVHFGEVKVTGQPAPSSVRSGATASFTAAADGDDSVRWERSTDKGATWTTVPGAESAKLSVKATRALNDTRYRAVFTNTLGSATTSAAKLSVTTVPSRITGLNAAPEPVAKGGALTVTGTLQAVGASDNTWRPLPKSPVVVEFRAKGAKTWGKAGSTTSDSKGVFSAKVTASKDGDWRARYVGTTERGFANSGSDYVDVKLRTEVKGFNAKPEPVRKGRPITVVGTLRTLDGKWSNTSGQNVTIMFKADGAKSWSKQGTARTNSKGAFSKAFTAKKDGSWKAVFDATSTRLGTSSGSDRVDVR</sequence>
<dbReference type="InterPro" id="IPR002186">
    <property type="entry name" value="Neocarzinostatin_fam"/>
</dbReference>
<proteinExistence type="inferred from homology"/>
<evidence type="ECO:0000256" key="3">
    <source>
        <dbReference type="ARBA" id="ARBA00023022"/>
    </source>
</evidence>
<keyword evidence="5" id="KW-1015">Disulfide bond</keyword>
<dbReference type="GO" id="GO:0005975">
    <property type="term" value="P:carbohydrate metabolic process"/>
    <property type="evidence" value="ECO:0007669"/>
    <property type="project" value="UniProtKB-ARBA"/>
</dbReference>
<evidence type="ECO:0000256" key="4">
    <source>
        <dbReference type="ARBA" id="ARBA00023125"/>
    </source>
</evidence>
<dbReference type="EMBL" id="BMWG01000005">
    <property type="protein sequence ID" value="GGZ29207.1"/>
    <property type="molecule type" value="Genomic_DNA"/>
</dbReference>
<keyword evidence="3" id="KW-0044">Antibiotic</keyword>
<keyword evidence="2" id="KW-0929">Antimicrobial</keyword>
<keyword evidence="4" id="KW-0238">DNA-binding</keyword>
<dbReference type="RefSeq" id="WP_190122907.1">
    <property type="nucleotide sequence ID" value="NZ_BMWG01000005.1"/>
</dbReference>
<dbReference type="InterPro" id="IPR007331">
    <property type="entry name" value="Htaa"/>
</dbReference>
<evidence type="ECO:0000256" key="6">
    <source>
        <dbReference type="SAM" id="SignalP"/>
    </source>
</evidence>
<accession>A0A918Q0G9</accession>
<reference evidence="8" key="1">
    <citation type="journal article" date="2014" name="Int. J. Syst. Evol. Microbiol.">
        <title>Complete genome sequence of Corynebacterium casei LMG S-19264T (=DSM 44701T), isolated from a smear-ripened cheese.</title>
        <authorList>
            <consortium name="US DOE Joint Genome Institute (JGI-PGF)"/>
            <person name="Walter F."/>
            <person name="Albersmeier A."/>
            <person name="Kalinowski J."/>
            <person name="Ruckert C."/>
        </authorList>
    </citation>
    <scope>NUCLEOTIDE SEQUENCE</scope>
    <source>
        <strain evidence="8">JCM 4988</strain>
    </source>
</reference>
<evidence type="ECO:0000256" key="1">
    <source>
        <dbReference type="ARBA" id="ARBA00010648"/>
    </source>
</evidence>
<feature type="chain" id="PRO_5037517356" description="Htaa domain-containing protein" evidence="6">
    <location>
        <begin position="32"/>
        <end position="637"/>
    </location>
</feature>
<dbReference type="SUPFAM" id="SSF49319">
    <property type="entry name" value="Actinoxanthin-like"/>
    <property type="match status" value="1"/>
</dbReference>
<dbReference type="Pfam" id="PF04213">
    <property type="entry name" value="HtaA"/>
    <property type="match status" value="1"/>
</dbReference>
<feature type="domain" description="Htaa" evidence="7">
    <location>
        <begin position="61"/>
        <end position="220"/>
    </location>
</feature>
<dbReference type="Gene3D" id="2.60.40.10">
    <property type="entry name" value="Immunoglobulins"/>
    <property type="match status" value="1"/>
</dbReference>
<reference evidence="8" key="2">
    <citation type="submission" date="2020-09" db="EMBL/GenBank/DDBJ databases">
        <authorList>
            <person name="Sun Q."/>
            <person name="Ohkuma M."/>
        </authorList>
    </citation>
    <scope>NUCLEOTIDE SEQUENCE</scope>
    <source>
        <strain evidence="8">JCM 4988</strain>
    </source>
</reference>
<feature type="signal peptide" evidence="6">
    <location>
        <begin position="1"/>
        <end position="31"/>
    </location>
</feature>
<name>A0A918Q0G9_9ACTN</name>
<dbReference type="AlphaFoldDB" id="A0A918Q0G9"/>
<evidence type="ECO:0000313" key="8">
    <source>
        <dbReference type="EMBL" id="GGZ29207.1"/>
    </source>
</evidence>
<dbReference type="Gene3D" id="2.60.40.230">
    <property type="entry name" value="Neocarzinostatin-like"/>
    <property type="match status" value="1"/>
</dbReference>
<gene>
    <name evidence="8" type="ORF">GCM10010387_23190</name>
</gene>
<dbReference type="GO" id="GO:0003677">
    <property type="term" value="F:DNA binding"/>
    <property type="evidence" value="ECO:0007669"/>
    <property type="project" value="UniProtKB-KW"/>
</dbReference>
<evidence type="ECO:0000256" key="5">
    <source>
        <dbReference type="ARBA" id="ARBA00023157"/>
    </source>
</evidence>
<comment type="caution">
    <text evidence="8">The sequence shown here is derived from an EMBL/GenBank/DDBJ whole genome shotgun (WGS) entry which is preliminary data.</text>
</comment>
<protein>
    <recommendedName>
        <fullName evidence="7">Htaa domain-containing protein</fullName>
    </recommendedName>
</protein>
<dbReference type="InterPro" id="IPR013783">
    <property type="entry name" value="Ig-like_fold"/>
</dbReference>
<evidence type="ECO:0000256" key="2">
    <source>
        <dbReference type="ARBA" id="ARBA00022529"/>
    </source>
</evidence>
<dbReference type="GO" id="GO:0042742">
    <property type="term" value="P:defense response to bacterium"/>
    <property type="evidence" value="ECO:0007669"/>
    <property type="project" value="UniProtKB-KW"/>
</dbReference>
<evidence type="ECO:0000259" key="7">
    <source>
        <dbReference type="Pfam" id="PF04213"/>
    </source>
</evidence>
<evidence type="ECO:0000313" key="9">
    <source>
        <dbReference type="Proteomes" id="UP000630936"/>
    </source>
</evidence>
<keyword evidence="6" id="KW-0732">Signal</keyword>
<organism evidence="8 9">
    <name type="scientific">Streptomyces inusitatus</name>
    <dbReference type="NCBI Taxonomy" id="68221"/>
    <lineage>
        <taxon>Bacteria</taxon>
        <taxon>Bacillati</taxon>
        <taxon>Actinomycetota</taxon>
        <taxon>Actinomycetes</taxon>
        <taxon>Kitasatosporales</taxon>
        <taxon>Streptomycetaceae</taxon>
        <taxon>Streptomyces</taxon>
    </lineage>
</organism>
<dbReference type="Pfam" id="PF00960">
    <property type="entry name" value="Neocarzinostat"/>
    <property type="match status" value="1"/>
</dbReference>
<dbReference type="Proteomes" id="UP000630936">
    <property type="component" value="Unassembled WGS sequence"/>
</dbReference>
<dbReference type="InterPro" id="IPR027273">
    <property type="entry name" value="Neocarzinostatin-like"/>
</dbReference>
<comment type="similarity">
    <text evidence="1">Belongs to the neocarzinostatin family.</text>
</comment>
<keyword evidence="9" id="KW-1185">Reference proteome</keyword>